<proteinExistence type="predicted"/>
<keyword evidence="3" id="KW-1185">Reference proteome</keyword>
<protein>
    <submittedName>
        <fullName evidence="2">Uncharacterized protein</fullName>
    </submittedName>
</protein>
<organism evidence="2 3">
    <name type="scientific">Odynerus spinipes</name>
    <dbReference type="NCBI Taxonomy" id="1348599"/>
    <lineage>
        <taxon>Eukaryota</taxon>
        <taxon>Metazoa</taxon>
        <taxon>Ecdysozoa</taxon>
        <taxon>Arthropoda</taxon>
        <taxon>Hexapoda</taxon>
        <taxon>Insecta</taxon>
        <taxon>Pterygota</taxon>
        <taxon>Neoptera</taxon>
        <taxon>Endopterygota</taxon>
        <taxon>Hymenoptera</taxon>
        <taxon>Apocrita</taxon>
        <taxon>Aculeata</taxon>
        <taxon>Vespoidea</taxon>
        <taxon>Vespidae</taxon>
        <taxon>Eumeninae</taxon>
        <taxon>Odynerus</taxon>
    </lineage>
</organism>
<gene>
    <name evidence="2" type="ORF">KPH14_013072</name>
</gene>
<evidence type="ECO:0000313" key="3">
    <source>
        <dbReference type="Proteomes" id="UP001258017"/>
    </source>
</evidence>
<dbReference type="AlphaFoldDB" id="A0AAD9R824"/>
<feature type="region of interest" description="Disordered" evidence="1">
    <location>
        <begin position="112"/>
        <end position="136"/>
    </location>
</feature>
<comment type="caution">
    <text evidence="2">The sequence shown here is derived from an EMBL/GenBank/DDBJ whole genome shotgun (WGS) entry which is preliminary data.</text>
</comment>
<name>A0AAD9R824_9HYME</name>
<reference evidence="2" key="2">
    <citation type="journal article" date="2023" name="Commun. Biol.">
        <title>Intrasexual cuticular hydrocarbon dimorphism in a wasp sheds light on hydrocarbon biosynthesis genes in Hymenoptera.</title>
        <authorList>
            <person name="Moris V.C."/>
            <person name="Podsiadlowski L."/>
            <person name="Martin S."/>
            <person name="Oeyen J.P."/>
            <person name="Donath A."/>
            <person name="Petersen M."/>
            <person name="Wilbrandt J."/>
            <person name="Misof B."/>
            <person name="Liedtke D."/>
            <person name="Thamm M."/>
            <person name="Scheiner R."/>
            <person name="Schmitt T."/>
            <person name="Niehuis O."/>
        </authorList>
    </citation>
    <scope>NUCLEOTIDE SEQUENCE</scope>
    <source>
        <strain evidence="2">GBR_01_08_01A</strain>
    </source>
</reference>
<accession>A0AAD9R824</accession>
<dbReference type="Proteomes" id="UP001258017">
    <property type="component" value="Unassembled WGS sequence"/>
</dbReference>
<sequence length="189" mass="20746">MTLSAKSSNSFATIIAAATSNDKNFPSISTIPRRNVVSGDDAPPTASSSTTGATWLKSTITYSDVASCYQVDKNTSVMSGRQIGSIYSSQMDEAKSDLLNAAHRLKVRRRKVENAKNSSLATNHEHNSSKGNDTTENDFDDFEIKMILEDERSDRAKANILCFERLYRRVFCAHTVDTNGATVVDPHNC</sequence>
<reference evidence="2" key="1">
    <citation type="submission" date="2021-08" db="EMBL/GenBank/DDBJ databases">
        <authorList>
            <person name="Misof B."/>
            <person name="Oliver O."/>
            <person name="Podsiadlowski L."/>
            <person name="Donath A."/>
            <person name="Peters R."/>
            <person name="Mayer C."/>
            <person name="Rust J."/>
            <person name="Gunkel S."/>
            <person name="Lesny P."/>
            <person name="Martin S."/>
            <person name="Oeyen J.P."/>
            <person name="Petersen M."/>
            <person name="Panagiotis P."/>
            <person name="Wilbrandt J."/>
            <person name="Tanja T."/>
        </authorList>
    </citation>
    <scope>NUCLEOTIDE SEQUENCE</scope>
    <source>
        <strain evidence="2">GBR_01_08_01A</strain>
        <tissue evidence="2">Thorax + abdomen</tissue>
    </source>
</reference>
<evidence type="ECO:0000256" key="1">
    <source>
        <dbReference type="SAM" id="MobiDB-lite"/>
    </source>
</evidence>
<dbReference type="EMBL" id="JAIFRP010004790">
    <property type="protein sequence ID" value="KAK2574812.1"/>
    <property type="molecule type" value="Genomic_DNA"/>
</dbReference>
<evidence type="ECO:0000313" key="2">
    <source>
        <dbReference type="EMBL" id="KAK2574812.1"/>
    </source>
</evidence>
<feature type="non-terminal residue" evidence="2">
    <location>
        <position position="189"/>
    </location>
</feature>